<evidence type="ECO:0000256" key="8">
    <source>
        <dbReference type="SAM" id="MobiDB-lite"/>
    </source>
</evidence>
<evidence type="ECO:0000256" key="1">
    <source>
        <dbReference type="ARBA" id="ARBA00008761"/>
    </source>
</evidence>
<evidence type="ECO:0000256" key="3">
    <source>
        <dbReference type="ARBA" id="ARBA00022578"/>
    </source>
</evidence>
<dbReference type="EMBL" id="JACLYU010000002">
    <property type="protein sequence ID" value="MBM6699029.1"/>
    <property type="molecule type" value="Genomic_DNA"/>
</dbReference>
<protein>
    <submittedName>
        <fullName evidence="12">IS200/IS605 family element transposase accessory protein TnpB</fullName>
    </submittedName>
</protein>
<dbReference type="InterPro" id="IPR051399">
    <property type="entry name" value="RNA-guided_DNA_endo/Transpos"/>
</dbReference>
<keyword evidence="5" id="KW-0862">Zinc</keyword>
<keyword evidence="3" id="KW-0815">Transposition</keyword>
<dbReference type="Pfam" id="PF12323">
    <property type="entry name" value="HTH_OrfB_IS605"/>
    <property type="match status" value="1"/>
</dbReference>
<comment type="caution">
    <text evidence="12">The sequence shown here is derived from an EMBL/GenBank/DDBJ whole genome shotgun (WGS) entry which is preliminary data.</text>
</comment>
<dbReference type="InterPro" id="IPR053470">
    <property type="entry name" value="RNA-guided_DNA_endonuclease"/>
</dbReference>
<reference evidence="12" key="1">
    <citation type="submission" date="2020-08" db="EMBL/GenBank/DDBJ databases">
        <authorList>
            <person name="Cejkova D."/>
            <person name="Kubasova T."/>
            <person name="Jahodarova E."/>
            <person name="Rychlik I."/>
        </authorList>
    </citation>
    <scope>NUCLEOTIDE SEQUENCE</scope>
    <source>
        <strain evidence="12">An836</strain>
    </source>
</reference>
<evidence type="ECO:0000259" key="9">
    <source>
        <dbReference type="Pfam" id="PF01385"/>
    </source>
</evidence>
<proteinExistence type="inferred from homology"/>
<dbReference type="InterPro" id="IPR021027">
    <property type="entry name" value="Transposase_put_HTH"/>
</dbReference>
<dbReference type="GO" id="GO:0032196">
    <property type="term" value="P:transposition"/>
    <property type="evidence" value="ECO:0007669"/>
    <property type="project" value="UniProtKB-KW"/>
</dbReference>
<comment type="similarity">
    <text evidence="2">In the N-terminal section; belongs to the transposase 2 family.</text>
</comment>
<evidence type="ECO:0000256" key="5">
    <source>
        <dbReference type="ARBA" id="ARBA00022833"/>
    </source>
</evidence>
<dbReference type="AlphaFoldDB" id="A0A938WXE1"/>
<feature type="domain" description="Transposase putative helix-turn-helix" evidence="11">
    <location>
        <begin position="1"/>
        <end position="46"/>
    </location>
</feature>
<evidence type="ECO:0000256" key="4">
    <source>
        <dbReference type="ARBA" id="ARBA00022723"/>
    </source>
</evidence>
<evidence type="ECO:0000313" key="13">
    <source>
        <dbReference type="Proteomes" id="UP000718821"/>
    </source>
</evidence>
<feature type="domain" description="Probable transposase IS891/IS1136/IS1341" evidence="9">
    <location>
        <begin position="189"/>
        <end position="304"/>
    </location>
</feature>
<dbReference type="NCBIfam" id="NF038280">
    <property type="entry name" value="IS607_TnpB"/>
    <property type="match status" value="1"/>
</dbReference>
<dbReference type="Pfam" id="PF07282">
    <property type="entry name" value="Cas12f1-like_TNB"/>
    <property type="match status" value="1"/>
</dbReference>
<keyword evidence="6" id="KW-0238">DNA-binding</keyword>
<evidence type="ECO:0000313" key="12">
    <source>
        <dbReference type="EMBL" id="MBM6699029.1"/>
    </source>
</evidence>
<evidence type="ECO:0000256" key="7">
    <source>
        <dbReference type="ARBA" id="ARBA00023172"/>
    </source>
</evidence>
<evidence type="ECO:0000256" key="2">
    <source>
        <dbReference type="ARBA" id="ARBA00011044"/>
    </source>
</evidence>
<evidence type="ECO:0000256" key="6">
    <source>
        <dbReference type="ARBA" id="ARBA00023125"/>
    </source>
</evidence>
<dbReference type="GO" id="GO:0003677">
    <property type="term" value="F:DNA binding"/>
    <property type="evidence" value="ECO:0007669"/>
    <property type="project" value="UniProtKB-KW"/>
</dbReference>
<dbReference type="GO" id="GO:0046872">
    <property type="term" value="F:metal ion binding"/>
    <property type="evidence" value="ECO:0007669"/>
    <property type="project" value="UniProtKB-KW"/>
</dbReference>
<feature type="compositionally biased region" description="Basic and acidic residues" evidence="8">
    <location>
        <begin position="404"/>
        <end position="425"/>
    </location>
</feature>
<keyword evidence="4" id="KW-0479">Metal-binding</keyword>
<keyword evidence="7" id="KW-0233">DNA recombination</keyword>
<accession>A0A938WXE1</accession>
<comment type="similarity">
    <text evidence="1">In the C-terminal section; belongs to the transposase 35 family.</text>
</comment>
<gene>
    <name evidence="12" type="primary">tnpB</name>
    <name evidence="12" type="ORF">H7U32_01535</name>
</gene>
<dbReference type="Proteomes" id="UP000718821">
    <property type="component" value="Unassembled WGS sequence"/>
</dbReference>
<keyword evidence="13" id="KW-1185">Reference proteome</keyword>
<dbReference type="PANTHER" id="PTHR30405">
    <property type="entry name" value="TRANSPOSASE"/>
    <property type="match status" value="1"/>
</dbReference>
<sequence>MIEAARVALDPAPRQERMLESHAGAARFAYNAGLAHVRDVLERGGKPEWSHYALRRWWNQAKSVLAVNKETGAAWWPENSKEAYSYGLESLAAALSNWSKSRKGQRKGRRVGFPKFKAKDRAAARFAYTTGSFGPVAGDPKALRLPRIGRVHCMENVAKRTDGAMVKRMTVSRHGGRWYASLTVERPDETVRSLPQGGAVGIDLGVKELATLSDGTVIHHPHALKSNLRRLRKAQKTLSRRMKGSSRRRKARDKVARLHARVAHLHARVAHLRRDLLDKATTMLARTYADICIEDLNVAGMVRNHRLAQSIQDASFGQLRRQLEYKTIRTGARLHVIDRWYPSSKKCSDCGTVKAKLSLNERTYHCGKCGLVIDRDLNAAINILVAGSAPETLNARGGSIRRARHDDGATRHPVKREPSGGEDRVSLGAVAGNGDMQVTPF</sequence>
<dbReference type="Pfam" id="PF01385">
    <property type="entry name" value="OrfB_IS605"/>
    <property type="match status" value="1"/>
</dbReference>
<dbReference type="RefSeq" id="WP_204467742.1">
    <property type="nucleotide sequence ID" value="NZ_JACLYU010000002.1"/>
</dbReference>
<reference evidence="12" key="2">
    <citation type="journal article" date="2021" name="Sci. Rep.">
        <title>The distribution of antibiotic resistance genes in chicken gut microbiota commensals.</title>
        <authorList>
            <person name="Juricova H."/>
            <person name="Matiasovicova J."/>
            <person name="Kubasova T."/>
            <person name="Cejkova D."/>
            <person name="Rychlik I."/>
        </authorList>
    </citation>
    <scope>NUCLEOTIDE SEQUENCE</scope>
    <source>
        <strain evidence="12">An836</strain>
    </source>
</reference>
<dbReference type="PANTHER" id="PTHR30405:SF11">
    <property type="entry name" value="RNA-GUIDED DNA ENDONUCLEASE RV2885C-RELATED"/>
    <property type="match status" value="1"/>
</dbReference>
<evidence type="ECO:0000259" key="10">
    <source>
        <dbReference type="Pfam" id="PF07282"/>
    </source>
</evidence>
<dbReference type="NCBIfam" id="NF040570">
    <property type="entry name" value="guided_TnpB"/>
    <property type="match status" value="1"/>
</dbReference>
<evidence type="ECO:0000259" key="11">
    <source>
        <dbReference type="Pfam" id="PF12323"/>
    </source>
</evidence>
<dbReference type="GO" id="GO:0006310">
    <property type="term" value="P:DNA recombination"/>
    <property type="evidence" value="ECO:0007669"/>
    <property type="project" value="UniProtKB-KW"/>
</dbReference>
<name>A0A938WXE1_9BIFI</name>
<dbReference type="NCBIfam" id="TIGR01766">
    <property type="entry name" value="IS200/IS605 family accessory protein TnpB-like domain"/>
    <property type="match status" value="1"/>
</dbReference>
<dbReference type="InterPro" id="IPR010095">
    <property type="entry name" value="Cas12f1-like_TNB"/>
</dbReference>
<feature type="region of interest" description="Disordered" evidence="8">
    <location>
        <begin position="395"/>
        <end position="428"/>
    </location>
</feature>
<organism evidence="12 13">
    <name type="scientific">Bifidobacterium pullorum subsp. saeculare</name>
    <dbReference type="NCBI Taxonomy" id="78257"/>
    <lineage>
        <taxon>Bacteria</taxon>
        <taxon>Bacillati</taxon>
        <taxon>Actinomycetota</taxon>
        <taxon>Actinomycetes</taxon>
        <taxon>Bifidobacteriales</taxon>
        <taxon>Bifidobacteriaceae</taxon>
        <taxon>Bifidobacterium</taxon>
    </lineage>
</organism>
<feature type="domain" description="Cas12f1-like TNB" evidence="10">
    <location>
        <begin position="316"/>
        <end position="383"/>
    </location>
</feature>
<dbReference type="InterPro" id="IPR001959">
    <property type="entry name" value="Transposase"/>
</dbReference>